<dbReference type="InterPro" id="IPR036866">
    <property type="entry name" value="RibonucZ/Hydroxyglut_hydro"/>
</dbReference>
<comment type="caution">
    <text evidence="2">The sequence shown here is derived from an EMBL/GenBank/DDBJ whole genome shotgun (WGS) entry which is preliminary data.</text>
</comment>
<protein>
    <submittedName>
        <fullName evidence="2">MBL fold metallo-hydrolase</fullName>
    </submittedName>
</protein>
<evidence type="ECO:0000259" key="1">
    <source>
        <dbReference type="Pfam" id="PF12706"/>
    </source>
</evidence>
<organism evidence="2 3">
    <name type="scientific">Autumnicola musiva</name>
    <dbReference type="NCBI Taxonomy" id="3075589"/>
    <lineage>
        <taxon>Bacteria</taxon>
        <taxon>Pseudomonadati</taxon>
        <taxon>Bacteroidota</taxon>
        <taxon>Flavobacteriia</taxon>
        <taxon>Flavobacteriales</taxon>
        <taxon>Flavobacteriaceae</taxon>
        <taxon>Autumnicola</taxon>
    </lineage>
</organism>
<dbReference type="InterPro" id="IPR001279">
    <property type="entry name" value="Metallo-B-lactamas"/>
</dbReference>
<dbReference type="PANTHER" id="PTHR15032:SF4">
    <property type="entry name" value="N-ACYL-PHOSPHATIDYLETHANOLAMINE-HYDROLYZING PHOSPHOLIPASE D"/>
    <property type="match status" value="1"/>
</dbReference>
<reference evidence="2 3" key="1">
    <citation type="submission" date="2023-09" db="EMBL/GenBank/DDBJ databases">
        <authorList>
            <person name="Rey-Velasco X."/>
        </authorList>
    </citation>
    <scope>NUCLEOTIDE SEQUENCE [LARGE SCALE GENOMIC DNA]</scope>
    <source>
        <strain evidence="2 3">F117</strain>
    </source>
</reference>
<name>A0ABU3DAG0_9FLAO</name>
<dbReference type="RefSeq" id="WP_311504856.1">
    <property type="nucleotide sequence ID" value="NZ_JAVRHK010000024.1"/>
</dbReference>
<dbReference type="Pfam" id="PF12706">
    <property type="entry name" value="Lactamase_B_2"/>
    <property type="match status" value="1"/>
</dbReference>
<dbReference type="Proteomes" id="UP001262582">
    <property type="component" value="Unassembled WGS sequence"/>
</dbReference>
<evidence type="ECO:0000313" key="2">
    <source>
        <dbReference type="EMBL" id="MDT0678521.1"/>
    </source>
</evidence>
<keyword evidence="3" id="KW-1185">Reference proteome</keyword>
<sequence>MAFKKHNPDLSFVKTGWTGNKLNDKGLFTNIHGDDIKGFKDALRMLRNPSSLSKLKKGQQSPLSWQTIENISDKIQNAIIPLGHASFIIDLNRIRLLIDPVIAHNKFLKRYTKVPFDIPDLNNVDYLLLSHNHRDHIDKKSIIQVCKYNPQAIILTGLEIGKLLRRWGIKNRVQEAGWYQRFQTSEKIDIDYLPSHHWSRRWFTDTNINLWGSFMIQDKVSGKNIYFASDSGYQNHFSEIGNEYNIDTAMIGVGAYEPQWFMSSAHTGPTAALKAFKDLKAKQWIPMHYGTFDLSQEPIFYPEQILKEKHSKELEQIQWMRIGGKIML</sequence>
<dbReference type="PANTHER" id="PTHR15032">
    <property type="entry name" value="N-ACYL-PHOSPHATIDYLETHANOLAMINE-HYDROLYZING PHOSPHOLIPASE D"/>
    <property type="match status" value="1"/>
</dbReference>
<evidence type="ECO:0000313" key="3">
    <source>
        <dbReference type="Proteomes" id="UP001262582"/>
    </source>
</evidence>
<proteinExistence type="predicted"/>
<dbReference type="Gene3D" id="3.60.15.10">
    <property type="entry name" value="Ribonuclease Z/Hydroxyacylglutathione hydrolase-like"/>
    <property type="match status" value="1"/>
</dbReference>
<gene>
    <name evidence="2" type="ORF">RM539_18225</name>
</gene>
<dbReference type="EMBL" id="JAVRHK010000024">
    <property type="protein sequence ID" value="MDT0678521.1"/>
    <property type="molecule type" value="Genomic_DNA"/>
</dbReference>
<accession>A0ABU3DAG0</accession>
<feature type="domain" description="Metallo-beta-lactamase" evidence="1">
    <location>
        <begin position="95"/>
        <end position="289"/>
    </location>
</feature>
<dbReference type="SUPFAM" id="SSF56281">
    <property type="entry name" value="Metallo-hydrolase/oxidoreductase"/>
    <property type="match status" value="1"/>
</dbReference>